<protein>
    <submittedName>
        <fullName evidence="2">Uncharacterized protein</fullName>
    </submittedName>
</protein>
<evidence type="ECO:0000313" key="2">
    <source>
        <dbReference type="EMBL" id="KAL2553645.1"/>
    </source>
</evidence>
<organism evidence="2 3">
    <name type="scientific">Forsythia ovata</name>
    <dbReference type="NCBI Taxonomy" id="205694"/>
    <lineage>
        <taxon>Eukaryota</taxon>
        <taxon>Viridiplantae</taxon>
        <taxon>Streptophyta</taxon>
        <taxon>Embryophyta</taxon>
        <taxon>Tracheophyta</taxon>
        <taxon>Spermatophyta</taxon>
        <taxon>Magnoliopsida</taxon>
        <taxon>eudicotyledons</taxon>
        <taxon>Gunneridae</taxon>
        <taxon>Pentapetalae</taxon>
        <taxon>asterids</taxon>
        <taxon>lamiids</taxon>
        <taxon>Lamiales</taxon>
        <taxon>Oleaceae</taxon>
        <taxon>Forsythieae</taxon>
        <taxon>Forsythia</taxon>
    </lineage>
</organism>
<sequence>MLSVKRVVGCGGQTKPRGRSSEMNDVGLEMRVVDPTRGVVDLTRQELLRLEKKVVGHGEGSGVSDVMGGGSGVKWLGWRKLGHQNWENSGIAKVGKVIVGWRVRNGGIGG</sequence>
<keyword evidence="3" id="KW-1185">Reference proteome</keyword>
<dbReference type="EMBL" id="JBFOLJ010000002">
    <property type="protein sequence ID" value="KAL2553645.1"/>
    <property type="molecule type" value="Genomic_DNA"/>
</dbReference>
<accession>A0ABD1WW05</accession>
<feature type="region of interest" description="Disordered" evidence="1">
    <location>
        <begin position="1"/>
        <end position="27"/>
    </location>
</feature>
<dbReference type="Proteomes" id="UP001604277">
    <property type="component" value="Unassembled WGS sequence"/>
</dbReference>
<dbReference type="AlphaFoldDB" id="A0ABD1WW05"/>
<evidence type="ECO:0000256" key="1">
    <source>
        <dbReference type="SAM" id="MobiDB-lite"/>
    </source>
</evidence>
<reference evidence="3" key="1">
    <citation type="submission" date="2024-07" db="EMBL/GenBank/DDBJ databases">
        <title>Two chromosome-level genome assemblies of Korean endemic species Abeliophyllum distichum and Forsythia ovata (Oleaceae).</title>
        <authorList>
            <person name="Jang H."/>
        </authorList>
    </citation>
    <scope>NUCLEOTIDE SEQUENCE [LARGE SCALE GENOMIC DNA]</scope>
</reference>
<proteinExistence type="predicted"/>
<gene>
    <name evidence="2" type="ORF">Fot_07264</name>
</gene>
<evidence type="ECO:0000313" key="3">
    <source>
        <dbReference type="Proteomes" id="UP001604277"/>
    </source>
</evidence>
<comment type="caution">
    <text evidence="2">The sequence shown here is derived from an EMBL/GenBank/DDBJ whole genome shotgun (WGS) entry which is preliminary data.</text>
</comment>
<name>A0ABD1WW05_9LAMI</name>